<dbReference type="GO" id="GO:0005524">
    <property type="term" value="F:ATP binding"/>
    <property type="evidence" value="ECO:0007669"/>
    <property type="project" value="UniProtKB-UniRule"/>
</dbReference>
<sequence>MPAVQTLARSKALEMPRSQPHPLALFSLEPVNDRAREVIAHPINQDFVSVLKNGSLALDIGHIRSKSGPTTLTTLGCGDADIFVPNGSISKIQCSFELDLDNKVVMLYDRSHSQSTQVSGENATPFEQGRVRKIVVREGLNTRLGMGGERRNLVQFKFNWHPGAGMDKVNDLVRTSLAYEEDPRFARTIDEADTVLPTRRETRLHTPGIRRFAVRYVKVDFLGTGQFGEVHKSIDVDSGRLMAVKILKPPANAQKQQLEHWDQSVHSALKREVANLANISHPHIVGYIVSQGWDGPVLEIFMTLNEDTLESLIESGARGRVAESAFHQMLKRWIVWL</sequence>
<dbReference type="InterPro" id="IPR000719">
    <property type="entry name" value="Prot_kinase_dom"/>
</dbReference>
<dbReference type="PANTHER" id="PTHR48016">
    <property type="entry name" value="MAP KINASE KINASE KINASE SSK2-RELATED-RELATED"/>
    <property type="match status" value="1"/>
</dbReference>
<keyword evidence="3 8" id="KW-0547">Nucleotide-binding</keyword>
<gene>
    <name evidence="10" type="ORF">A1O1_01467</name>
</gene>
<dbReference type="EC" id="2.7.11.24" evidence="1"/>
<evidence type="ECO:0000256" key="8">
    <source>
        <dbReference type="PROSITE-ProRule" id="PRU10141"/>
    </source>
</evidence>
<dbReference type="Proteomes" id="UP000019484">
    <property type="component" value="Unassembled WGS sequence"/>
</dbReference>
<evidence type="ECO:0000256" key="1">
    <source>
        <dbReference type="ARBA" id="ARBA00012411"/>
    </source>
</evidence>
<dbReference type="STRING" id="1182541.W9Z447"/>
<dbReference type="eggNOG" id="KOG0198">
    <property type="taxonomic scope" value="Eukaryota"/>
</dbReference>
<dbReference type="EMBL" id="AMWN01000001">
    <property type="protein sequence ID" value="EXJ96341.1"/>
    <property type="molecule type" value="Genomic_DNA"/>
</dbReference>
<dbReference type="HOGENOM" id="CLU_074842_0_0_1"/>
<dbReference type="OrthoDB" id="4149407at2759"/>
<feature type="domain" description="Protein kinase" evidence="9">
    <location>
        <begin position="216"/>
        <end position="337"/>
    </location>
</feature>
<dbReference type="PANTHER" id="PTHR48016:SF56">
    <property type="entry name" value="MAPKK KINASE"/>
    <property type="match status" value="1"/>
</dbReference>
<dbReference type="SUPFAM" id="SSF56112">
    <property type="entry name" value="Protein kinase-like (PK-like)"/>
    <property type="match status" value="1"/>
</dbReference>
<evidence type="ECO:0000259" key="9">
    <source>
        <dbReference type="PROSITE" id="PS50011"/>
    </source>
</evidence>
<evidence type="ECO:0000256" key="7">
    <source>
        <dbReference type="ARBA" id="ARBA00048130"/>
    </source>
</evidence>
<dbReference type="InterPro" id="IPR050538">
    <property type="entry name" value="MAP_kinase_kinase_kinase"/>
</dbReference>
<keyword evidence="2" id="KW-0808">Transferase</keyword>
<comment type="catalytic activity">
    <reaction evidence="7">
        <text>L-seryl-[protein] + ATP = O-phospho-L-seryl-[protein] + ADP + H(+)</text>
        <dbReference type="Rhea" id="RHEA:17989"/>
        <dbReference type="Rhea" id="RHEA-COMP:9863"/>
        <dbReference type="Rhea" id="RHEA-COMP:11604"/>
        <dbReference type="ChEBI" id="CHEBI:15378"/>
        <dbReference type="ChEBI" id="CHEBI:29999"/>
        <dbReference type="ChEBI" id="CHEBI:30616"/>
        <dbReference type="ChEBI" id="CHEBI:83421"/>
        <dbReference type="ChEBI" id="CHEBI:456216"/>
        <dbReference type="EC" id="2.7.11.24"/>
    </reaction>
    <physiologicalReaction direction="left-to-right" evidence="7">
        <dbReference type="Rhea" id="RHEA:17990"/>
    </physiologicalReaction>
</comment>
<dbReference type="Pfam" id="PF00069">
    <property type="entry name" value="Pkinase"/>
    <property type="match status" value="1"/>
</dbReference>
<name>W9Z447_9EURO</name>
<evidence type="ECO:0000313" key="10">
    <source>
        <dbReference type="EMBL" id="EXJ96341.1"/>
    </source>
</evidence>
<accession>W9Z447</accession>
<evidence type="ECO:0000256" key="6">
    <source>
        <dbReference type="ARBA" id="ARBA00047919"/>
    </source>
</evidence>
<proteinExistence type="predicted"/>
<reference evidence="10 11" key="1">
    <citation type="submission" date="2013-03" db="EMBL/GenBank/DDBJ databases">
        <title>The Genome Sequence of Capronia coronata CBS 617.96.</title>
        <authorList>
            <consortium name="The Broad Institute Genomics Platform"/>
            <person name="Cuomo C."/>
            <person name="de Hoog S."/>
            <person name="Gorbushina A."/>
            <person name="Walker B."/>
            <person name="Young S.K."/>
            <person name="Zeng Q."/>
            <person name="Gargeya S."/>
            <person name="Fitzgerald M."/>
            <person name="Haas B."/>
            <person name="Abouelleil A."/>
            <person name="Allen A.W."/>
            <person name="Alvarado L."/>
            <person name="Arachchi H.M."/>
            <person name="Berlin A.M."/>
            <person name="Chapman S.B."/>
            <person name="Gainer-Dewar J."/>
            <person name="Goldberg J."/>
            <person name="Griggs A."/>
            <person name="Gujja S."/>
            <person name="Hansen M."/>
            <person name="Howarth C."/>
            <person name="Imamovic A."/>
            <person name="Ireland A."/>
            <person name="Larimer J."/>
            <person name="McCowan C."/>
            <person name="Murphy C."/>
            <person name="Pearson M."/>
            <person name="Poon T.W."/>
            <person name="Priest M."/>
            <person name="Roberts A."/>
            <person name="Saif S."/>
            <person name="Shea T."/>
            <person name="Sisk P."/>
            <person name="Sykes S."/>
            <person name="Wortman J."/>
            <person name="Nusbaum C."/>
            <person name="Birren B."/>
        </authorList>
    </citation>
    <scope>NUCLEOTIDE SEQUENCE [LARGE SCALE GENOMIC DNA]</scope>
    <source>
        <strain evidence="10 11">CBS 617.96</strain>
    </source>
</reference>
<evidence type="ECO:0000256" key="4">
    <source>
        <dbReference type="ARBA" id="ARBA00022777"/>
    </source>
</evidence>
<dbReference type="GO" id="GO:0004707">
    <property type="term" value="F:MAP kinase activity"/>
    <property type="evidence" value="ECO:0007669"/>
    <property type="project" value="UniProtKB-EC"/>
</dbReference>
<feature type="binding site" evidence="8">
    <location>
        <position position="245"/>
    </location>
    <ligand>
        <name>ATP</name>
        <dbReference type="ChEBI" id="CHEBI:30616"/>
    </ligand>
</feature>
<dbReference type="InterPro" id="IPR017441">
    <property type="entry name" value="Protein_kinase_ATP_BS"/>
</dbReference>
<dbReference type="InterPro" id="IPR011009">
    <property type="entry name" value="Kinase-like_dom_sf"/>
</dbReference>
<dbReference type="PROSITE" id="PS00107">
    <property type="entry name" value="PROTEIN_KINASE_ATP"/>
    <property type="match status" value="1"/>
</dbReference>
<protein>
    <recommendedName>
        <fullName evidence="1">mitogen-activated protein kinase</fullName>
        <ecNumber evidence="1">2.7.11.24</ecNumber>
    </recommendedName>
</protein>
<evidence type="ECO:0000256" key="2">
    <source>
        <dbReference type="ARBA" id="ARBA00022679"/>
    </source>
</evidence>
<dbReference type="Gene3D" id="1.10.510.10">
    <property type="entry name" value="Transferase(Phosphotransferase) domain 1"/>
    <property type="match status" value="1"/>
</dbReference>
<comment type="catalytic activity">
    <reaction evidence="6">
        <text>L-threonyl-[protein] + ATP = O-phospho-L-threonyl-[protein] + ADP + H(+)</text>
        <dbReference type="Rhea" id="RHEA:46608"/>
        <dbReference type="Rhea" id="RHEA-COMP:11060"/>
        <dbReference type="Rhea" id="RHEA-COMP:11605"/>
        <dbReference type="ChEBI" id="CHEBI:15378"/>
        <dbReference type="ChEBI" id="CHEBI:30013"/>
        <dbReference type="ChEBI" id="CHEBI:30616"/>
        <dbReference type="ChEBI" id="CHEBI:61977"/>
        <dbReference type="ChEBI" id="CHEBI:456216"/>
        <dbReference type="EC" id="2.7.11.24"/>
    </reaction>
    <physiologicalReaction direction="left-to-right" evidence="6">
        <dbReference type="Rhea" id="RHEA:46609"/>
    </physiologicalReaction>
</comment>
<dbReference type="GeneID" id="19156369"/>
<evidence type="ECO:0000313" key="11">
    <source>
        <dbReference type="Proteomes" id="UP000019484"/>
    </source>
</evidence>
<dbReference type="PROSITE" id="PS50011">
    <property type="entry name" value="PROTEIN_KINASE_DOM"/>
    <property type="match status" value="1"/>
</dbReference>
<keyword evidence="5 8" id="KW-0067">ATP-binding</keyword>
<dbReference type="AlphaFoldDB" id="W9Z447"/>
<dbReference type="RefSeq" id="XP_007720570.1">
    <property type="nucleotide sequence ID" value="XM_007722380.1"/>
</dbReference>
<evidence type="ECO:0000256" key="5">
    <source>
        <dbReference type="ARBA" id="ARBA00022840"/>
    </source>
</evidence>
<organism evidence="10 11">
    <name type="scientific">Capronia coronata CBS 617.96</name>
    <dbReference type="NCBI Taxonomy" id="1182541"/>
    <lineage>
        <taxon>Eukaryota</taxon>
        <taxon>Fungi</taxon>
        <taxon>Dikarya</taxon>
        <taxon>Ascomycota</taxon>
        <taxon>Pezizomycotina</taxon>
        <taxon>Eurotiomycetes</taxon>
        <taxon>Chaetothyriomycetidae</taxon>
        <taxon>Chaetothyriales</taxon>
        <taxon>Herpotrichiellaceae</taxon>
        <taxon>Capronia</taxon>
    </lineage>
</organism>
<keyword evidence="4" id="KW-0418">Kinase</keyword>
<comment type="caution">
    <text evidence="10">The sequence shown here is derived from an EMBL/GenBank/DDBJ whole genome shotgun (WGS) entry which is preliminary data.</text>
</comment>
<evidence type="ECO:0000256" key="3">
    <source>
        <dbReference type="ARBA" id="ARBA00022741"/>
    </source>
</evidence>
<keyword evidence="11" id="KW-1185">Reference proteome</keyword>